<dbReference type="EMBL" id="MTKO01000070">
    <property type="protein sequence ID" value="RWX45983.1"/>
    <property type="molecule type" value="Genomic_DNA"/>
</dbReference>
<dbReference type="AlphaFoldDB" id="A0A444IYR7"/>
<evidence type="ECO:0000313" key="3">
    <source>
        <dbReference type="EMBL" id="RWX45983.1"/>
    </source>
</evidence>
<dbReference type="InterPro" id="IPR008040">
    <property type="entry name" value="Hydant_A_N"/>
</dbReference>
<feature type="domain" description="Hydantoinase/oxoprolinase N-terminal" evidence="2">
    <location>
        <begin position="13"/>
        <end position="167"/>
    </location>
</feature>
<dbReference type="Pfam" id="PF01968">
    <property type="entry name" value="Hydantoinase_A"/>
    <property type="match status" value="1"/>
</dbReference>
<dbReference type="InterPro" id="IPR002821">
    <property type="entry name" value="Hydantoinase_A"/>
</dbReference>
<evidence type="ECO:0000259" key="2">
    <source>
        <dbReference type="Pfam" id="PF05378"/>
    </source>
</evidence>
<dbReference type="InterPro" id="IPR043129">
    <property type="entry name" value="ATPase_NBD"/>
</dbReference>
<evidence type="ECO:0000313" key="4">
    <source>
        <dbReference type="Proteomes" id="UP000287853"/>
    </source>
</evidence>
<dbReference type="SUPFAM" id="SSF53067">
    <property type="entry name" value="Actin-like ATPase domain"/>
    <property type="match status" value="1"/>
</dbReference>
<dbReference type="PANTHER" id="PTHR11365">
    <property type="entry name" value="5-OXOPROLINASE RELATED"/>
    <property type="match status" value="1"/>
</dbReference>
<dbReference type="PANTHER" id="PTHR11365:SF2">
    <property type="entry name" value="5-OXOPROLINASE"/>
    <property type="match status" value="1"/>
</dbReference>
<evidence type="ECO:0000259" key="1">
    <source>
        <dbReference type="Pfam" id="PF01968"/>
    </source>
</evidence>
<sequence>MGKLVREYVRCYRIGIDTGGTCTDGVLLDDATLEVVHSAKEPTTHHNLGIGVGRVLKKLLASDIAPEDIIGLSVSTTLATNAVVEDRGARVGLLVFGYVRHFKLPITANIFLKGGHKITGEEDEPLDIEGLVDSVHGLKNEVDSYAVCGGMSIKNPTHELVAEEAITMIDPKPVFCSHQVSGHPGMRARAATACLHAKLMPLMISFLSSIKISMLNAGLNCPVTIICGNGKGAGLDTAVRRAAITMASGPAATARFGCTAGEPTALIVDVGGTTTDVCMIRDGHPVLSDEGCRIGQWKTHVEAIDMYTAAGGGDSHVICSSDYDCSLEQGGGCTQRPKIRLEATRVQPLCMAEDIPDPEQWLGCGLRNAVVLPVESLSDEVVSEDEILFCLREHGPANLETLTQQTGLSGILLEKRLERLAYLQQVRMAGFTPTDALHVLGKLDIGSKEQAEHGARALAASLDMSIEALCLQVVAEAEKTIEGIILDYLGRKVWQDVEAAPFLSSMDNELFSLRVAVKVPIIGIGAAARCFLPAVAERLHTTVRFPEHYEVGNAVGAALIDREKDQTDFSL</sequence>
<protein>
    <submittedName>
        <fullName evidence="3">N-methylhydantoinase A/oxoprolinase/acetone carboxylase, beta subunit</fullName>
    </submittedName>
</protein>
<keyword evidence="4" id="KW-1185">Reference proteome</keyword>
<gene>
    <name evidence="3" type="ORF">H206_00050</name>
</gene>
<proteinExistence type="predicted"/>
<feature type="domain" description="Hydantoinase A/oxoprolinase" evidence="1">
    <location>
        <begin position="189"/>
        <end position="318"/>
    </location>
</feature>
<dbReference type="InterPro" id="IPR045079">
    <property type="entry name" value="Oxoprolinase-like"/>
</dbReference>
<name>A0A444IYR7_9BACT</name>
<dbReference type="Proteomes" id="UP000287853">
    <property type="component" value="Unassembled WGS sequence"/>
</dbReference>
<dbReference type="GO" id="GO:0017168">
    <property type="term" value="F:5-oxoprolinase (ATP-hydrolyzing) activity"/>
    <property type="evidence" value="ECO:0007669"/>
    <property type="project" value="TreeGrafter"/>
</dbReference>
<comment type="caution">
    <text evidence="3">The sequence shown here is derived from an EMBL/GenBank/DDBJ whole genome shotgun (WGS) entry which is preliminary data.</text>
</comment>
<dbReference type="Pfam" id="PF05378">
    <property type="entry name" value="Hydant_A_N"/>
    <property type="match status" value="1"/>
</dbReference>
<accession>A0A444IYR7</accession>
<organism evidence="3 4">
    <name type="scientific">Candidatus Electrothrix aarhusensis</name>
    <dbReference type="NCBI Taxonomy" id="1859131"/>
    <lineage>
        <taxon>Bacteria</taxon>
        <taxon>Pseudomonadati</taxon>
        <taxon>Thermodesulfobacteriota</taxon>
        <taxon>Desulfobulbia</taxon>
        <taxon>Desulfobulbales</taxon>
        <taxon>Desulfobulbaceae</taxon>
        <taxon>Candidatus Electrothrix</taxon>
    </lineage>
</organism>
<dbReference type="GO" id="GO:0005829">
    <property type="term" value="C:cytosol"/>
    <property type="evidence" value="ECO:0007669"/>
    <property type="project" value="TreeGrafter"/>
</dbReference>
<dbReference type="GO" id="GO:0006749">
    <property type="term" value="P:glutathione metabolic process"/>
    <property type="evidence" value="ECO:0007669"/>
    <property type="project" value="TreeGrafter"/>
</dbReference>
<reference evidence="3 4" key="1">
    <citation type="submission" date="2017-01" db="EMBL/GenBank/DDBJ databases">
        <title>The cable genome- insights into the physiology and evolution of filamentous bacteria capable of sulfide oxidation via long distance electron transfer.</title>
        <authorList>
            <person name="Schreiber L."/>
            <person name="Bjerg J.T."/>
            <person name="Boggild A."/>
            <person name="Van De Vossenberg J."/>
            <person name="Meysman F."/>
            <person name="Nielsen L.P."/>
            <person name="Schramm A."/>
            <person name="Kjeldsen K.U."/>
        </authorList>
    </citation>
    <scope>NUCLEOTIDE SEQUENCE [LARGE SCALE GENOMIC DNA]</scope>
    <source>
        <strain evidence="3">MCF</strain>
    </source>
</reference>